<dbReference type="EMBL" id="LT629766">
    <property type="protein sequence ID" value="SDR78821.1"/>
    <property type="molecule type" value="Genomic_DNA"/>
</dbReference>
<dbReference type="GO" id="GO:0000976">
    <property type="term" value="F:transcription cis-regulatory region binding"/>
    <property type="evidence" value="ECO:0007669"/>
    <property type="project" value="TreeGrafter"/>
</dbReference>
<dbReference type="AlphaFoldDB" id="A0A1H1LWC7"/>
<dbReference type="SUPFAM" id="SSF53850">
    <property type="entry name" value="Periplasmic binding protein-like II"/>
    <property type="match status" value="1"/>
</dbReference>
<dbReference type="Gene3D" id="3.40.190.290">
    <property type="match status" value="1"/>
</dbReference>
<evidence type="ECO:0000256" key="2">
    <source>
        <dbReference type="ARBA" id="ARBA00023015"/>
    </source>
</evidence>
<feature type="domain" description="HTH lysR-type" evidence="5">
    <location>
        <begin position="3"/>
        <end position="60"/>
    </location>
</feature>
<dbReference type="Pfam" id="PF00126">
    <property type="entry name" value="HTH_1"/>
    <property type="match status" value="1"/>
</dbReference>
<comment type="similarity">
    <text evidence="1">Belongs to the LysR transcriptional regulatory family.</text>
</comment>
<dbReference type="Proteomes" id="UP000199597">
    <property type="component" value="Chromosome I"/>
</dbReference>
<accession>A0A1H1LWC7</accession>
<evidence type="ECO:0000256" key="1">
    <source>
        <dbReference type="ARBA" id="ARBA00009437"/>
    </source>
</evidence>
<dbReference type="CDD" id="cd05466">
    <property type="entry name" value="PBP2_LTTR_substrate"/>
    <property type="match status" value="1"/>
</dbReference>
<dbReference type="Gene3D" id="1.10.10.10">
    <property type="entry name" value="Winged helix-like DNA-binding domain superfamily/Winged helix DNA-binding domain"/>
    <property type="match status" value="1"/>
</dbReference>
<evidence type="ECO:0000313" key="7">
    <source>
        <dbReference type="Proteomes" id="UP000199597"/>
    </source>
</evidence>
<proteinExistence type="inferred from homology"/>
<dbReference type="InterPro" id="IPR036388">
    <property type="entry name" value="WH-like_DNA-bd_sf"/>
</dbReference>
<keyword evidence="3 6" id="KW-0238">DNA-binding</keyword>
<sequence length="306" mass="34273">MRLSLEQVEAFVLTVEHGSFSAAARALGRTQSTISSAIAYLEISLAVELFHRSTRVPTLTEDGQALLLEARALYDRAITFERHGDALADEQAASITLAVGIPPDQIMPVLEEFAERFPHTDLIIRNPDRGDASRLVLADEAELGIAFLLPEYPDALGFHQMGKLLMTHVAHRDHPLAKVPSPSFDELRGYRHLAYISHSSALPTSEYLQSTQTWHTDSYEALTALARSGLGWATLPRQLVLPEIISGELVELRLDAYPFTDWLVSVDLIWHRGRRLGSVETWLLDRFRRHPVHEVAGDGQDTIRMR</sequence>
<gene>
    <name evidence="6" type="ORF">SAMN04489752_0264</name>
</gene>
<evidence type="ECO:0000256" key="4">
    <source>
        <dbReference type="ARBA" id="ARBA00023163"/>
    </source>
</evidence>
<name>A0A1H1LWC7_9MICO</name>
<dbReference type="PANTHER" id="PTHR30126">
    <property type="entry name" value="HTH-TYPE TRANSCRIPTIONAL REGULATOR"/>
    <property type="match status" value="1"/>
</dbReference>
<dbReference type="PANTHER" id="PTHR30126:SF91">
    <property type="entry name" value="LYSR FAMILY TRANSCRIPTIONAL REGULATOR"/>
    <property type="match status" value="1"/>
</dbReference>
<protein>
    <submittedName>
        <fullName evidence="6">DNA-binding transcriptional regulator, LysR family</fullName>
    </submittedName>
</protein>
<evidence type="ECO:0000256" key="3">
    <source>
        <dbReference type="ARBA" id="ARBA00023125"/>
    </source>
</evidence>
<keyword evidence="7" id="KW-1185">Reference proteome</keyword>
<dbReference type="GO" id="GO:0003700">
    <property type="term" value="F:DNA-binding transcription factor activity"/>
    <property type="evidence" value="ECO:0007669"/>
    <property type="project" value="InterPro"/>
</dbReference>
<keyword evidence="2" id="KW-0805">Transcription regulation</keyword>
<dbReference type="FunFam" id="1.10.10.10:FF:000001">
    <property type="entry name" value="LysR family transcriptional regulator"/>
    <property type="match status" value="1"/>
</dbReference>
<organism evidence="6 7">
    <name type="scientific">Brevibacterium siliguriense</name>
    <dbReference type="NCBI Taxonomy" id="1136497"/>
    <lineage>
        <taxon>Bacteria</taxon>
        <taxon>Bacillati</taxon>
        <taxon>Actinomycetota</taxon>
        <taxon>Actinomycetes</taxon>
        <taxon>Micrococcales</taxon>
        <taxon>Brevibacteriaceae</taxon>
        <taxon>Brevibacterium</taxon>
    </lineage>
</organism>
<dbReference type="InterPro" id="IPR036390">
    <property type="entry name" value="WH_DNA-bd_sf"/>
</dbReference>
<dbReference type="InterPro" id="IPR000847">
    <property type="entry name" value="LysR_HTH_N"/>
</dbReference>
<dbReference type="PROSITE" id="PS50931">
    <property type="entry name" value="HTH_LYSR"/>
    <property type="match status" value="1"/>
</dbReference>
<dbReference type="RefSeq" id="WP_092009314.1">
    <property type="nucleotide sequence ID" value="NZ_LT629766.1"/>
</dbReference>
<reference evidence="7" key="1">
    <citation type="submission" date="2016-10" db="EMBL/GenBank/DDBJ databases">
        <authorList>
            <person name="Varghese N."/>
            <person name="Submissions S."/>
        </authorList>
    </citation>
    <scope>NUCLEOTIDE SEQUENCE [LARGE SCALE GENOMIC DNA]</scope>
    <source>
        <strain evidence="7">DSM 23676</strain>
    </source>
</reference>
<dbReference type="SUPFAM" id="SSF46785">
    <property type="entry name" value="Winged helix' DNA-binding domain"/>
    <property type="match status" value="1"/>
</dbReference>
<evidence type="ECO:0000313" key="6">
    <source>
        <dbReference type="EMBL" id="SDR78821.1"/>
    </source>
</evidence>
<keyword evidence="4" id="KW-0804">Transcription</keyword>
<dbReference type="PRINTS" id="PR00039">
    <property type="entry name" value="HTHLYSR"/>
</dbReference>
<dbReference type="Pfam" id="PF03466">
    <property type="entry name" value="LysR_substrate"/>
    <property type="match status" value="1"/>
</dbReference>
<dbReference type="STRING" id="1136497.SAMN04489752_0264"/>
<dbReference type="InterPro" id="IPR005119">
    <property type="entry name" value="LysR_subst-bd"/>
</dbReference>
<evidence type="ECO:0000259" key="5">
    <source>
        <dbReference type="PROSITE" id="PS50931"/>
    </source>
</evidence>
<dbReference type="OrthoDB" id="5289754at2"/>